<dbReference type="Proteomes" id="UP001429580">
    <property type="component" value="Unassembled WGS sequence"/>
</dbReference>
<organism evidence="2 3">
    <name type="scientific">Pseudochelatococcus lubricantis</name>
    <dbReference type="NCBI Taxonomy" id="1538102"/>
    <lineage>
        <taxon>Bacteria</taxon>
        <taxon>Pseudomonadati</taxon>
        <taxon>Pseudomonadota</taxon>
        <taxon>Alphaproteobacteria</taxon>
        <taxon>Hyphomicrobiales</taxon>
        <taxon>Chelatococcaceae</taxon>
        <taxon>Pseudochelatococcus</taxon>
    </lineage>
</organism>
<dbReference type="EMBL" id="JAASQI010000007">
    <property type="protein sequence ID" value="NIJ58996.1"/>
    <property type="molecule type" value="Genomic_DNA"/>
</dbReference>
<dbReference type="RefSeq" id="WP_166953966.1">
    <property type="nucleotide sequence ID" value="NZ_JAASQI010000007.1"/>
</dbReference>
<name>A0ABX0V1H1_9HYPH</name>
<accession>A0ABX0V1H1</accession>
<dbReference type="SUPFAM" id="SSF51445">
    <property type="entry name" value="(Trans)glycosidases"/>
    <property type="match status" value="1"/>
</dbReference>
<evidence type="ECO:0000313" key="2">
    <source>
        <dbReference type="EMBL" id="NIJ58996.1"/>
    </source>
</evidence>
<evidence type="ECO:0000313" key="3">
    <source>
        <dbReference type="Proteomes" id="UP001429580"/>
    </source>
</evidence>
<reference evidence="2 3" key="1">
    <citation type="submission" date="2020-03" db="EMBL/GenBank/DDBJ databases">
        <title>Genomic Encyclopedia of Type Strains, Phase IV (KMG-IV): sequencing the most valuable type-strain genomes for metagenomic binning, comparative biology and taxonomic classification.</title>
        <authorList>
            <person name="Goeker M."/>
        </authorList>
    </citation>
    <scope>NUCLEOTIDE SEQUENCE [LARGE SCALE GENOMIC DNA]</scope>
    <source>
        <strain evidence="2 3">DSM 103870</strain>
    </source>
</reference>
<sequence length="351" mass="38306">MARYKNHVADGHQGHGRTRRLLTRHAGWLLACLSAVLLLAGADNARAKERRHFLAYHASWYETPAATAEATTLAGIPGFMDIVALAFARPDAVYAGDLDISRTGLQYPYPGPLLRDAIRLLKKRNPGTRVVISVGGKNWHRFDEHALARLVRDLGADGIDLDFEPEDPACTTLPAGKIVCGSYALWTDYIERIRAVLPRPFLLTVPVWSVGAYGEGAFAEDQPRSPWTGSMLGVLRSSAARHIDIVSIMGYDAGPRYDPERAFAAYRSVWSGPLLLGIASQPVDPSSPVPTAKDVARLMATARRDAKGGAMLYALRVCSPETGCQHGTDYRALARDMCLAMRLDGCDRQVP</sequence>
<evidence type="ECO:0000256" key="1">
    <source>
        <dbReference type="SAM" id="Phobius"/>
    </source>
</evidence>
<protein>
    <recommendedName>
        <fullName evidence="4">GH18 domain-containing protein</fullName>
    </recommendedName>
</protein>
<gene>
    <name evidence="2" type="ORF">FHS82_002851</name>
</gene>
<keyword evidence="1" id="KW-1133">Transmembrane helix</keyword>
<proteinExistence type="predicted"/>
<keyword evidence="3" id="KW-1185">Reference proteome</keyword>
<feature type="transmembrane region" description="Helical" evidence="1">
    <location>
        <begin position="21"/>
        <end position="42"/>
    </location>
</feature>
<evidence type="ECO:0008006" key="4">
    <source>
        <dbReference type="Google" id="ProtNLM"/>
    </source>
</evidence>
<keyword evidence="1" id="KW-0472">Membrane</keyword>
<comment type="caution">
    <text evidence="2">The sequence shown here is derived from an EMBL/GenBank/DDBJ whole genome shotgun (WGS) entry which is preliminary data.</text>
</comment>
<keyword evidence="1" id="KW-0812">Transmembrane</keyword>
<dbReference type="Gene3D" id="3.20.20.80">
    <property type="entry name" value="Glycosidases"/>
    <property type="match status" value="1"/>
</dbReference>
<dbReference type="InterPro" id="IPR017853">
    <property type="entry name" value="GH"/>
</dbReference>